<dbReference type="AlphaFoldDB" id="A0A2J7ZI32"/>
<evidence type="ECO:0000313" key="4">
    <source>
        <dbReference type="Proteomes" id="UP000236333"/>
    </source>
</evidence>
<dbReference type="InterPro" id="IPR036045">
    <property type="entry name" value="Sec1-like_sf"/>
</dbReference>
<feature type="region of interest" description="Disordered" evidence="2">
    <location>
        <begin position="1"/>
        <end position="57"/>
    </location>
</feature>
<evidence type="ECO:0000256" key="2">
    <source>
        <dbReference type="SAM" id="MobiDB-lite"/>
    </source>
</evidence>
<sequence length="256" mass="26512">MVPTHPTPLRPYLPDSTSGCNDCSTSTRGRRAAASGRSTAPPPPPSPAAAMRPPCPARPAAAAATRLSRACSLSSSMEAACGSPAAAPSSSIRSITSTRLRQLVLDKHTNIATSLLGAIKMRALDQYFNTAEDLLVGKADLQAVLKLLQSGKGAPMDKLRLAIIYILAYDGLPSDHELSELENIMRTGGADVTALQYVRTLKRNNLTGSGGKGGGGAEAMGHHAGAPAASQTNLLDWADKTFGQGLSQVAKGVKTL</sequence>
<keyword evidence="4" id="KW-1185">Reference proteome</keyword>
<feature type="compositionally biased region" description="Low complexity" evidence="2">
    <location>
        <begin position="24"/>
        <end position="39"/>
    </location>
</feature>
<evidence type="ECO:0000313" key="3">
    <source>
        <dbReference type="EMBL" id="PNG99926.1"/>
    </source>
</evidence>
<feature type="compositionally biased region" description="Pro residues" evidence="2">
    <location>
        <begin position="1"/>
        <end position="11"/>
    </location>
</feature>
<evidence type="ECO:0000256" key="1">
    <source>
        <dbReference type="ARBA" id="ARBA00009884"/>
    </source>
</evidence>
<protein>
    <submittedName>
        <fullName evidence="3">SEC1 family transport protein SLY1</fullName>
    </submittedName>
</protein>
<accession>A0A2J7ZI32</accession>
<feature type="non-terminal residue" evidence="3">
    <location>
        <position position="256"/>
    </location>
</feature>
<dbReference type="OrthoDB" id="10251230at2759"/>
<reference evidence="3 4" key="1">
    <citation type="journal article" date="2017" name="Mol. Biol. Evol.">
        <title>The 4-celled Tetrabaena socialis nuclear genome reveals the essential components for genetic control of cell number at the origin of multicellularity in the volvocine lineage.</title>
        <authorList>
            <person name="Featherston J."/>
            <person name="Arakaki Y."/>
            <person name="Hanschen E.R."/>
            <person name="Ferris P.J."/>
            <person name="Michod R.E."/>
            <person name="Olson B.J.S.C."/>
            <person name="Nozaki H."/>
            <person name="Durand P.M."/>
        </authorList>
    </citation>
    <scope>NUCLEOTIDE SEQUENCE [LARGE SCALE GENOMIC DNA]</scope>
    <source>
        <strain evidence="3 4">NIES-571</strain>
    </source>
</reference>
<dbReference type="SUPFAM" id="SSF56815">
    <property type="entry name" value="Sec1/munc18-like (SM) proteins"/>
    <property type="match status" value="1"/>
</dbReference>
<organism evidence="3 4">
    <name type="scientific">Tetrabaena socialis</name>
    <dbReference type="NCBI Taxonomy" id="47790"/>
    <lineage>
        <taxon>Eukaryota</taxon>
        <taxon>Viridiplantae</taxon>
        <taxon>Chlorophyta</taxon>
        <taxon>core chlorophytes</taxon>
        <taxon>Chlorophyceae</taxon>
        <taxon>CS clade</taxon>
        <taxon>Chlamydomonadales</taxon>
        <taxon>Tetrabaenaceae</taxon>
        <taxon>Tetrabaena</taxon>
    </lineage>
</organism>
<dbReference type="EMBL" id="PGGS01001933">
    <property type="protein sequence ID" value="PNG99926.1"/>
    <property type="molecule type" value="Genomic_DNA"/>
</dbReference>
<dbReference type="InterPro" id="IPR001619">
    <property type="entry name" value="Sec1-like"/>
</dbReference>
<proteinExistence type="inferred from homology"/>
<gene>
    <name evidence="3" type="ORF">TSOC_014280</name>
</gene>
<name>A0A2J7ZI32_9CHLO</name>
<dbReference type="Gene3D" id="1.25.40.60">
    <property type="match status" value="1"/>
</dbReference>
<comment type="similarity">
    <text evidence="1">Belongs to the STXBP/unc-18/SEC1 family.</text>
</comment>
<dbReference type="Pfam" id="PF00995">
    <property type="entry name" value="Sec1"/>
    <property type="match status" value="1"/>
</dbReference>
<dbReference type="Proteomes" id="UP000236333">
    <property type="component" value="Unassembled WGS sequence"/>
</dbReference>
<comment type="caution">
    <text evidence="3">The sequence shown here is derived from an EMBL/GenBank/DDBJ whole genome shotgun (WGS) entry which is preliminary data.</text>
</comment>
<feature type="compositionally biased region" description="Pro residues" evidence="2">
    <location>
        <begin position="40"/>
        <end position="57"/>
    </location>
</feature>
<dbReference type="GO" id="GO:0016192">
    <property type="term" value="P:vesicle-mediated transport"/>
    <property type="evidence" value="ECO:0007669"/>
    <property type="project" value="InterPro"/>
</dbReference>